<dbReference type="EMBL" id="JBIACK010000021">
    <property type="protein sequence ID" value="MFE8703956.1"/>
    <property type="molecule type" value="Genomic_DNA"/>
</dbReference>
<keyword evidence="2" id="KW-0131">Cell cycle</keyword>
<protein>
    <submittedName>
        <fullName evidence="2">Cell division suppressor protein YneA</fullName>
    </submittedName>
</protein>
<evidence type="ECO:0000259" key="1">
    <source>
        <dbReference type="PROSITE" id="PS51782"/>
    </source>
</evidence>
<dbReference type="Gene3D" id="3.10.350.10">
    <property type="entry name" value="LysM domain"/>
    <property type="match status" value="1"/>
</dbReference>
<proteinExistence type="predicted"/>
<dbReference type="InterPro" id="IPR018392">
    <property type="entry name" value="LysM"/>
</dbReference>
<gene>
    <name evidence="2" type="ORF">ACFYKX_25620</name>
</gene>
<keyword evidence="3" id="KW-1185">Reference proteome</keyword>
<accession>A0ABW6KI83</accession>
<dbReference type="PROSITE" id="PS51782">
    <property type="entry name" value="LYSM"/>
    <property type="match status" value="1"/>
</dbReference>
<name>A0ABW6KI83_9BACI</name>
<dbReference type="CDD" id="cd00118">
    <property type="entry name" value="LysM"/>
    <property type="match status" value="1"/>
</dbReference>
<evidence type="ECO:0000313" key="2">
    <source>
        <dbReference type="EMBL" id="MFE8703956.1"/>
    </source>
</evidence>
<evidence type="ECO:0000313" key="3">
    <source>
        <dbReference type="Proteomes" id="UP001601059"/>
    </source>
</evidence>
<keyword evidence="2" id="KW-0132">Cell division</keyword>
<organism evidence="2 3">
    <name type="scientific">Cytobacillus spartinae</name>
    <dbReference type="NCBI Taxonomy" id="3299023"/>
    <lineage>
        <taxon>Bacteria</taxon>
        <taxon>Bacillati</taxon>
        <taxon>Bacillota</taxon>
        <taxon>Bacilli</taxon>
        <taxon>Bacillales</taxon>
        <taxon>Bacillaceae</taxon>
        <taxon>Cytobacillus</taxon>
    </lineage>
</organism>
<dbReference type="InterPro" id="IPR036779">
    <property type="entry name" value="LysM_dom_sf"/>
</dbReference>
<feature type="domain" description="LysM" evidence="1">
    <location>
        <begin position="35"/>
        <end position="86"/>
    </location>
</feature>
<comment type="caution">
    <text evidence="2">The sequence shown here is derived from an EMBL/GenBank/DDBJ whole genome shotgun (WGS) entry which is preliminary data.</text>
</comment>
<dbReference type="Proteomes" id="UP001601059">
    <property type="component" value="Unassembled WGS sequence"/>
</dbReference>
<sequence>MKIKDHLFTILFVLSLTVFVTTLQNQLSKEEPEYVQIEVKPGDTIWDYAEQFKDHHRLSKADFVEWVTENNFLFDGKLKAGETIILPIESQAVAIAE</sequence>
<reference evidence="2 3" key="1">
    <citation type="submission" date="2024-08" db="EMBL/GenBank/DDBJ databases">
        <title>Two novel Cytobacillus novel species.</title>
        <authorList>
            <person name="Liu G."/>
        </authorList>
    </citation>
    <scope>NUCLEOTIDE SEQUENCE [LARGE SCALE GENOMIC DNA]</scope>
    <source>
        <strain evidence="2 3">FJAT-54145</strain>
    </source>
</reference>
<dbReference type="GO" id="GO:0051301">
    <property type="term" value="P:cell division"/>
    <property type="evidence" value="ECO:0007669"/>
    <property type="project" value="UniProtKB-KW"/>
</dbReference>
<dbReference type="RefSeq" id="WP_389364915.1">
    <property type="nucleotide sequence ID" value="NZ_JBIACK010000021.1"/>
</dbReference>